<dbReference type="InterPro" id="IPR006026">
    <property type="entry name" value="Peptidase_Metallo"/>
</dbReference>
<protein>
    <recommendedName>
        <fullName evidence="2">Metalloendopeptidase</fullName>
        <ecNumber evidence="2">3.4.24.-</ecNumber>
    </recommendedName>
</protein>
<comment type="caution">
    <text evidence="1">Lacks conserved residue(s) required for the propagation of feature annotation.</text>
</comment>
<evidence type="ECO:0000313" key="4">
    <source>
        <dbReference type="Ensembl" id="ENSXCOP00000003031.1"/>
    </source>
</evidence>
<dbReference type="GO" id="GO:0006508">
    <property type="term" value="P:proteolysis"/>
    <property type="evidence" value="ECO:0007669"/>
    <property type="project" value="UniProtKB-KW"/>
</dbReference>
<dbReference type="InterPro" id="IPR001506">
    <property type="entry name" value="Peptidase_M12A"/>
</dbReference>
<dbReference type="Proteomes" id="UP000261380">
    <property type="component" value="Unplaced"/>
</dbReference>
<dbReference type="PANTHER" id="PTHR10127">
    <property type="entry name" value="DISCOIDIN, CUB, EGF, LAMININ , AND ZINC METALLOPROTEASE DOMAIN CONTAINING"/>
    <property type="match status" value="1"/>
</dbReference>
<organism evidence="4 5">
    <name type="scientific">Xiphophorus couchianus</name>
    <name type="common">Monterrey platyfish</name>
    <dbReference type="NCBI Taxonomy" id="32473"/>
    <lineage>
        <taxon>Eukaryota</taxon>
        <taxon>Metazoa</taxon>
        <taxon>Chordata</taxon>
        <taxon>Craniata</taxon>
        <taxon>Vertebrata</taxon>
        <taxon>Euteleostomi</taxon>
        <taxon>Actinopterygii</taxon>
        <taxon>Neopterygii</taxon>
        <taxon>Teleostei</taxon>
        <taxon>Neoteleostei</taxon>
        <taxon>Acanthomorphata</taxon>
        <taxon>Ovalentaria</taxon>
        <taxon>Atherinomorphae</taxon>
        <taxon>Cyprinodontiformes</taxon>
        <taxon>Poeciliidae</taxon>
        <taxon>Poeciliinae</taxon>
        <taxon>Xiphophorus</taxon>
    </lineage>
</organism>
<dbReference type="PANTHER" id="PTHR10127:SF899">
    <property type="entry name" value="ASTACIN-LIKE METALLOENDOPEPTIDASE-RELATED"/>
    <property type="match status" value="1"/>
</dbReference>
<comment type="cofactor">
    <cofactor evidence="1 2">
        <name>Zn(2+)</name>
        <dbReference type="ChEBI" id="CHEBI:29105"/>
    </cofactor>
    <text evidence="1 2">Binds 1 zinc ion per subunit.</text>
</comment>
<keyword evidence="1 2" id="KW-0645">Protease</keyword>
<dbReference type="SMART" id="SM00235">
    <property type="entry name" value="ZnMc"/>
    <property type="match status" value="1"/>
</dbReference>
<evidence type="ECO:0000256" key="2">
    <source>
        <dbReference type="RuleBase" id="RU361183"/>
    </source>
</evidence>
<dbReference type="SUPFAM" id="SSF55486">
    <property type="entry name" value="Metalloproteases ('zincins'), catalytic domain"/>
    <property type="match status" value="1"/>
</dbReference>
<dbReference type="InterPro" id="IPR024079">
    <property type="entry name" value="MetalloPept_cat_dom_sf"/>
</dbReference>
<evidence type="ECO:0000256" key="1">
    <source>
        <dbReference type="PROSITE-ProRule" id="PRU01211"/>
    </source>
</evidence>
<dbReference type="AlphaFoldDB" id="A0A3B5KZH7"/>
<feature type="domain" description="Peptidase M12A" evidence="3">
    <location>
        <begin position="56"/>
        <end position="251"/>
    </location>
</feature>
<dbReference type="EC" id="3.4.24.-" evidence="2"/>
<sequence length="252" mass="29360">MKSLRIVAKLPKIQVALFTLDVWFAAGRIKQLSHYPKLETPELLDDIVIPDTRNRNADPCTARGCKWPKSGRFVNVPYKISSFFYRKFIMDALRSFHGRTCIRFVPKRPRHRDYIRFISGDGCWSFLGRQDGGQKLSLQKDGCLYDATVEHEVLHALGFDHEHVRSDRDKYIWIRYQNIKKGEKSNFDKKKTNNLGTPYDFKSVMQYSNDAFSKNGKPTIVAKRDPKMKFGDAKKLSVNDIARVNRLYKCSW</sequence>
<dbReference type="GeneTree" id="ENSGT00940000154856"/>
<feature type="binding site" evidence="1">
    <location>
        <position position="151"/>
    </location>
    <ligand>
        <name>Zn(2+)</name>
        <dbReference type="ChEBI" id="CHEBI:29105"/>
        <note>catalytic</note>
    </ligand>
</feature>
<dbReference type="Ensembl" id="ENSXCOT00000003068.1">
    <property type="protein sequence ID" value="ENSXCOP00000003031.1"/>
    <property type="gene ID" value="ENSXCOG00000002393.1"/>
</dbReference>
<reference evidence="4" key="2">
    <citation type="submission" date="2025-09" db="UniProtKB">
        <authorList>
            <consortium name="Ensembl"/>
        </authorList>
    </citation>
    <scope>IDENTIFICATION</scope>
</reference>
<keyword evidence="1 2" id="KW-0378">Hydrolase</keyword>
<feature type="active site" evidence="1">
    <location>
        <position position="152"/>
    </location>
</feature>
<evidence type="ECO:0000259" key="3">
    <source>
        <dbReference type="PROSITE" id="PS51864"/>
    </source>
</evidence>
<name>A0A3B5KZH7_9TELE</name>
<dbReference type="PROSITE" id="PS51864">
    <property type="entry name" value="ASTACIN"/>
    <property type="match status" value="1"/>
</dbReference>
<dbReference type="GO" id="GO:0004222">
    <property type="term" value="F:metalloendopeptidase activity"/>
    <property type="evidence" value="ECO:0007669"/>
    <property type="project" value="UniProtKB-UniRule"/>
</dbReference>
<evidence type="ECO:0000313" key="5">
    <source>
        <dbReference type="Proteomes" id="UP000261380"/>
    </source>
</evidence>
<keyword evidence="1 2" id="KW-0862">Zinc</keyword>
<accession>A0A3B5KZH7</accession>
<keyword evidence="1 2" id="KW-0482">Metalloprotease</keyword>
<proteinExistence type="predicted"/>
<feature type="binding site" evidence="1">
    <location>
        <position position="161"/>
    </location>
    <ligand>
        <name>Zn(2+)</name>
        <dbReference type="ChEBI" id="CHEBI:29105"/>
        <note>catalytic</note>
    </ligand>
</feature>
<keyword evidence="1 2" id="KW-0479">Metal-binding</keyword>
<reference evidence="4" key="1">
    <citation type="submission" date="2025-08" db="UniProtKB">
        <authorList>
            <consortium name="Ensembl"/>
        </authorList>
    </citation>
    <scope>IDENTIFICATION</scope>
</reference>
<dbReference type="GO" id="GO:0008270">
    <property type="term" value="F:zinc ion binding"/>
    <property type="evidence" value="ECO:0007669"/>
    <property type="project" value="UniProtKB-UniRule"/>
</dbReference>
<dbReference type="Gene3D" id="3.40.390.10">
    <property type="entry name" value="Collagenase (Catalytic Domain)"/>
    <property type="match status" value="1"/>
</dbReference>
<keyword evidence="5" id="KW-1185">Reference proteome</keyword>
<dbReference type="Pfam" id="PF01400">
    <property type="entry name" value="Astacin"/>
    <property type="match status" value="1"/>
</dbReference>
<dbReference type="PRINTS" id="PR00480">
    <property type="entry name" value="ASTACIN"/>
</dbReference>
<feature type="binding site" evidence="1">
    <location>
        <position position="155"/>
    </location>
    <ligand>
        <name>Zn(2+)</name>
        <dbReference type="ChEBI" id="CHEBI:29105"/>
        <note>catalytic</note>
    </ligand>
</feature>